<evidence type="ECO:0008006" key="5">
    <source>
        <dbReference type="Google" id="ProtNLM"/>
    </source>
</evidence>
<proteinExistence type="predicted"/>
<protein>
    <recommendedName>
        <fullName evidence="5">DUF559 domain-containing protein</fullName>
    </recommendedName>
</protein>
<dbReference type="Proteomes" id="UP000178666">
    <property type="component" value="Chromosome"/>
</dbReference>
<dbReference type="EMBL" id="CP014352">
    <property type="protein sequence ID" value="AMS06182.1"/>
    <property type="molecule type" value="Genomic_DNA"/>
</dbReference>
<name>A0AAC8YHK5_9ACTN</name>
<evidence type="ECO:0000313" key="4">
    <source>
        <dbReference type="Proteomes" id="UP000178666"/>
    </source>
</evidence>
<dbReference type="AlphaFoldDB" id="A0AAC8YHK5"/>
<sequence>MGWLLNEQEDVISRAQALEHGLTDAGVRYLTTSGTWRTLSAGIYAAGHPSWIQLVWAGVLIAGHGAVVGGAAAAHLIGIGDVPGIIDIWCPGKISGITRSEPHWRFHRGDRPSIGSPPRTTVEETVLTLCSQGSLDDVGAWLSKALFRRVTTADRLRRAIALRPKLRQRGLILETLDVVDGGSQSPMEVRFHRDVEKVHGLPVPDRQKSYSRGRKSDLGYTDYGLIVELDGLIGHRGPGEVRDARRDADHLVAGLVTLRFGWSDVAGRPCQTAATIARVLRARGWPGPSHECPRC</sequence>
<dbReference type="EMBL" id="CP015970">
    <property type="protein sequence ID" value="AOZ47642.1"/>
    <property type="molecule type" value="Genomic_DNA"/>
</dbReference>
<evidence type="ECO:0000313" key="1">
    <source>
        <dbReference type="EMBL" id="AMS06182.1"/>
    </source>
</evidence>
<evidence type="ECO:0000313" key="3">
    <source>
        <dbReference type="Proteomes" id="UP000075221"/>
    </source>
</evidence>
<reference evidence="1 3" key="2">
    <citation type="submission" date="2016-02" db="EMBL/GenBank/DDBJ databases">
        <title>Complete Genome Sequence of Propionibacterium acidipropionici ATCC 55737.</title>
        <authorList>
            <person name="Luna Flores C.H."/>
            <person name="Nielsen L.K."/>
            <person name="Marcellin E."/>
        </authorList>
    </citation>
    <scope>NUCLEOTIDE SEQUENCE [LARGE SCALE GENOMIC DNA]</scope>
    <source>
        <strain evidence="1 3">ATCC 55737</strain>
    </source>
</reference>
<evidence type="ECO:0000313" key="2">
    <source>
        <dbReference type="EMBL" id="AOZ47642.1"/>
    </source>
</evidence>
<gene>
    <name evidence="2" type="ORF">A8L58_14215</name>
    <name evidence="1" type="ORF">AXH35_12765</name>
</gene>
<keyword evidence="4" id="KW-1185">Reference proteome</keyword>
<dbReference type="Proteomes" id="UP000075221">
    <property type="component" value="Chromosome"/>
</dbReference>
<organism evidence="1 3">
    <name type="scientific">Acidipropionibacterium acidipropionici</name>
    <dbReference type="NCBI Taxonomy" id="1748"/>
    <lineage>
        <taxon>Bacteria</taxon>
        <taxon>Bacillati</taxon>
        <taxon>Actinomycetota</taxon>
        <taxon>Actinomycetes</taxon>
        <taxon>Propionibacteriales</taxon>
        <taxon>Propionibacteriaceae</taxon>
        <taxon>Acidipropionibacterium</taxon>
    </lineage>
</organism>
<accession>A0AAC8YHK5</accession>
<reference evidence="2 4" key="1">
    <citation type="journal article" date="2016" name="Plant Dis.">
        <title>Improved production of propionic acid using genome shuffling.</title>
        <authorList>
            <person name="Luna-Flores C.H."/>
            <person name="Palfreyman R.W."/>
            <person name="Kromer J.O."/>
            <person name="Nielsen L.K."/>
            <person name="Marcellin E."/>
        </authorList>
    </citation>
    <scope>NUCLEOTIDE SEQUENCE [LARGE SCALE GENOMIC DNA]</scope>
    <source>
        <strain evidence="2 4">F3E8</strain>
    </source>
</reference>